<proteinExistence type="predicted"/>
<evidence type="ECO:0000259" key="1">
    <source>
        <dbReference type="Pfam" id="PF13568"/>
    </source>
</evidence>
<organism evidence="2 3">
    <name type="scientific">Robiginitalea aurantiaca</name>
    <dbReference type="NCBI Taxonomy" id="3056915"/>
    <lineage>
        <taxon>Bacteria</taxon>
        <taxon>Pseudomonadati</taxon>
        <taxon>Bacteroidota</taxon>
        <taxon>Flavobacteriia</taxon>
        <taxon>Flavobacteriales</taxon>
        <taxon>Flavobacteriaceae</taxon>
        <taxon>Robiginitalea</taxon>
    </lineage>
</organism>
<dbReference type="Pfam" id="PF13568">
    <property type="entry name" value="OMP_b-brl_2"/>
    <property type="match status" value="1"/>
</dbReference>
<reference evidence="2" key="1">
    <citation type="submission" date="2023-06" db="EMBL/GenBank/DDBJ databases">
        <title>Robiginitalea aurantiacus sp. nov. and Algoriphagus sediminis sp. nov., isolated from coastal sediment.</title>
        <authorList>
            <person name="Zhou Z.Y."/>
            <person name="An J."/>
            <person name="Jia Y.W."/>
            <person name="Du Z.J."/>
        </authorList>
    </citation>
    <scope>NUCLEOTIDE SEQUENCE</scope>
    <source>
        <strain evidence="2">M39</strain>
    </source>
</reference>
<sequence length="228" mass="26238">MKHWMVFLFCLSFLVLQGQEPIEVPLDERYREDQFYMGISFNLLLDFPEDVSQNGLSYGLQGGFIRDIPLNPSCTFALGIGLGYGFNSYYSNLRALQTGDGIEYVILDDRGSYKRNKLETHLLEVPLEFRWRNSTRTTYKFWRIYGGVKFGYVFGSRSKFVGNDGTDSFNNPDTQNFTYGLSMNVGYNTFNLHLYYGLNKIFDDGVNGPDGQQLNMVPLRIGLIFFIL</sequence>
<dbReference type="EMBL" id="JAUDUY010000001">
    <property type="protein sequence ID" value="MDM9630386.1"/>
    <property type="molecule type" value="Genomic_DNA"/>
</dbReference>
<evidence type="ECO:0000313" key="3">
    <source>
        <dbReference type="Proteomes" id="UP001174839"/>
    </source>
</evidence>
<dbReference type="Proteomes" id="UP001174839">
    <property type="component" value="Unassembled WGS sequence"/>
</dbReference>
<evidence type="ECO:0000313" key="2">
    <source>
        <dbReference type="EMBL" id="MDM9630386.1"/>
    </source>
</evidence>
<feature type="domain" description="Outer membrane protein beta-barrel" evidence="1">
    <location>
        <begin position="25"/>
        <end position="203"/>
    </location>
</feature>
<comment type="caution">
    <text evidence="2">The sequence shown here is derived from an EMBL/GenBank/DDBJ whole genome shotgun (WGS) entry which is preliminary data.</text>
</comment>
<dbReference type="InterPro" id="IPR025665">
    <property type="entry name" value="Beta-barrel_OMP_2"/>
</dbReference>
<gene>
    <name evidence="2" type="ORF">QU605_02830</name>
</gene>
<dbReference type="RefSeq" id="WP_289723744.1">
    <property type="nucleotide sequence ID" value="NZ_JAUDUY010000001.1"/>
</dbReference>
<keyword evidence="3" id="KW-1185">Reference proteome</keyword>
<accession>A0ABT7WBU4</accession>
<name>A0ABT7WBU4_9FLAO</name>
<protein>
    <submittedName>
        <fullName evidence="2">Porin family protein</fullName>
    </submittedName>
</protein>